<dbReference type="Gramene" id="PRQ19341">
    <property type="protein sequence ID" value="PRQ19341"/>
    <property type="gene ID" value="RchiOBHm_Chr7g0216151"/>
</dbReference>
<dbReference type="EMBL" id="PDCK01000045">
    <property type="protein sequence ID" value="PRQ19341.1"/>
    <property type="molecule type" value="Genomic_DNA"/>
</dbReference>
<evidence type="ECO:0000313" key="2">
    <source>
        <dbReference type="Proteomes" id="UP000238479"/>
    </source>
</evidence>
<dbReference type="Proteomes" id="UP000238479">
    <property type="component" value="Chromosome 7"/>
</dbReference>
<protein>
    <submittedName>
        <fullName evidence="1">Uncharacterized protein</fullName>
    </submittedName>
</protein>
<gene>
    <name evidence="1" type="ORF">RchiOBHm_Chr7g0216151</name>
</gene>
<sequence>MALIQLTSSVTLSTRPRSFSCAHHTFIICNPFAHTTICVLEFICHNRSYSVPFTCIHQHVPCTSSIRICQRISMQLTLVAQCNEHSIYVRFSSHCAG</sequence>
<organism evidence="1 2">
    <name type="scientific">Rosa chinensis</name>
    <name type="common">China rose</name>
    <dbReference type="NCBI Taxonomy" id="74649"/>
    <lineage>
        <taxon>Eukaryota</taxon>
        <taxon>Viridiplantae</taxon>
        <taxon>Streptophyta</taxon>
        <taxon>Embryophyta</taxon>
        <taxon>Tracheophyta</taxon>
        <taxon>Spermatophyta</taxon>
        <taxon>Magnoliopsida</taxon>
        <taxon>eudicotyledons</taxon>
        <taxon>Gunneridae</taxon>
        <taxon>Pentapetalae</taxon>
        <taxon>rosids</taxon>
        <taxon>fabids</taxon>
        <taxon>Rosales</taxon>
        <taxon>Rosaceae</taxon>
        <taxon>Rosoideae</taxon>
        <taxon>Rosoideae incertae sedis</taxon>
        <taxon>Rosa</taxon>
    </lineage>
</organism>
<keyword evidence="2" id="KW-1185">Reference proteome</keyword>
<evidence type="ECO:0000313" key="1">
    <source>
        <dbReference type="EMBL" id="PRQ19341.1"/>
    </source>
</evidence>
<name>A0A2P6PBP1_ROSCH</name>
<comment type="caution">
    <text evidence="1">The sequence shown here is derived from an EMBL/GenBank/DDBJ whole genome shotgun (WGS) entry which is preliminary data.</text>
</comment>
<reference evidence="1 2" key="1">
    <citation type="journal article" date="2018" name="Nat. Genet.">
        <title>The Rosa genome provides new insights in the design of modern roses.</title>
        <authorList>
            <person name="Bendahmane M."/>
        </authorList>
    </citation>
    <scope>NUCLEOTIDE SEQUENCE [LARGE SCALE GENOMIC DNA]</scope>
    <source>
        <strain evidence="2">cv. Old Blush</strain>
    </source>
</reference>
<dbReference type="AlphaFoldDB" id="A0A2P6PBP1"/>
<accession>A0A2P6PBP1</accession>
<proteinExistence type="predicted"/>